<proteinExistence type="predicted"/>
<sequence>MASSSSSSAQPSKSQQPSKSTRTDGVDILNSMLVLVASPSVTCRRSRPADDSRSCPTARAVRSLRRKLARRSSSSESVTSSANSSTSSLSSSSSSTFSGDTLADSFGNLTLDKAVPAAESSSCAHPSTSTLSPISHDNTHTKCRKCTDADSVPALCNQLRQLCVRSRAQALCADTASSSHPLNEKLAAISLSSATKPEFTVATSSVCNDDDGDDDSDRENGGALAESSREVEVSSSHDTKVTVYAVAAVEEQTMSEVKDQRRQRQEELDASIAELSKFLDEPSTLIAAASSSLSSKTDEIATESQLAAFNDLYSTYTTITLSKGSSSSRPAEEEPSYIFTTAYAQQILLQNGYTGILDSADALEAFNRLMATGSLETEPTFASSAVPRSASPTISSILAGKPGVAHAPALSAPVPINASGPGSSPHSSSPSSSSPFGRLLAPPSPPLEETLIEDELESMSSIFDLGAAADSPSTLRDAEDPLVERFRAIRGMNRVFPGLGSRNSSGPSFGSDVRGSNQVASNSGNPMSISRLMSQEPTPTSSSTSQGYQSSTSSSGPDYYSGIGGIGSFLAAAAAGSNTGSDLGHGYNRPVCGELSNYTYSRRRASSVAGSRTSQDDEEEDGNVSTTSSNYAATTASTASSTVSVMLPALSPPPLVNFSTHPVHRQRSSVTPEMQQRSLALSSGLTSPSGSLSVTTQVSNTSPKPSYSPSPSSSGSSAGGPQRSRPRKQQCPECSGWFSNLAAHSAVHMAYSSRPYSCSSCGRGFSRPNDLLRHQKAHQGDSPFACPYYHIDSRCHSSGGFSRCDTYKNHLRAMHFEYPAGIKKKDRNGAAGKCKGCNRDFRNADEWIATHVETGECPELNTKLSSAGSSNNDEKKN</sequence>
<dbReference type="Gene3D" id="3.30.160.60">
    <property type="entry name" value="Classic Zinc Finger"/>
    <property type="match status" value="1"/>
</dbReference>
<evidence type="ECO:0000313" key="11">
    <source>
        <dbReference type="Proteomes" id="UP001498771"/>
    </source>
</evidence>
<keyword evidence="6" id="KW-0539">Nucleus</keyword>
<gene>
    <name evidence="10" type="ORF">BZA70DRAFT_31987</name>
</gene>
<dbReference type="Proteomes" id="UP001498771">
    <property type="component" value="Unassembled WGS sequence"/>
</dbReference>
<protein>
    <recommendedName>
        <fullName evidence="9">C2H2-type domain-containing protein</fullName>
    </recommendedName>
</protein>
<evidence type="ECO:0000259" key="9">
    <source>
        <dbReference type="PROSITE" id="PS50157"/>
    </source>
</evidence>
<name>A0ABR1FDR3_9ASCO</name>
<accession>A0ABR1FDR3</accession>
<evidence type="ECO:0000256" key="2">
    <source>
        <dbReference type="ARBA" id="ARBA00022723"/>
    </source>
</evidence>
<feature type="compositionally biased region" description="Low complexity" evidence="8">
    <location>
        <begin position="1"/>
        <end position="20"/>
    </location>
</feature>
<comment type="caution">
    <text evidence="10">The sequence shown here is derived from an EMBL/GenBank/DDBJ whole genome shotgun (WGS) entry which is preliminary data.</text>
</comment>
<dbReference type="InterPro" id="IPR013087">
    <property type="entry name" value="Znf_C2H2_type"/>
</dbReference>
<dbReference type="PROSITE" id="PS00028">
    <property type="entry name" value="ZINC_FINGER_C2H2_1"/>
    <property type="match status" value="1"/>
</dbReference>
<dbReference type="GeneID" id="90040536"/>
<evidence type="ECO:0000256" key="8">
    <source>
        <dbReference type="SAM" id="MobiDB-lite"/>
    </source>
</evidence>
<evidence type="ECO:0000256" key="5">
    <source>
        <dbReference type="ARBA" id="ARBA00022833"/>
    </source>
</evidence>
<dbReference type="PANTHER" id="PTHR16515">
    <property type="entry name" value="PR DOMAIN ZINC FINGER PROTEIN"/>
    <property type="match status" value="1"/>
</dbReference>
<keyword evidence="2" id="KW-0479">Metal-binding</keyword>
<feature type="compositionally biased region" description="Basic and acidic residues" evidence="8">
    <location>
        <begin position="227"/>
        <end position="237"/>
    </location>
</feature>
<feature type="compositionally biased region" description="Acidic residues" evidence="8">
    <location>
        <begin position="208"/>
        <end position="217"/>
    </location>
</feature>
<dbReference type="EMBL" id="JBBJBU010000001">
    <property type="protein sequence ID" value="KAK7207989.1"/>
    <property type="molecule type" value="Genomic_DNA"/>
</dbReference>
<feature type="region of interest" description="Disordered" evidence="8">
    <location>
        <begin position="415"/>
        <end position="446"/>
    </location>
</feature>
<feature type="compositionally biased region" description="Low complexity" evidence="8">
    <location>
        <begin position="678"/>
        <end position="693"/>
    </location>
</feature>
<organism evidence="10 11">
    <name type="scientific">Myxozyma melibiosi</name>
    <dbReference type="NCBI Taxonomy" id="54550"/>
    <lineage>
        <taxon>Eukaryota</taxon>
        <taxon>Fungi</taxon>
        <taxon>Dikarya</taxon>
        <taxon>Ascomycota</taxon>
        <taxon>Saccharomycotina</taxon>
        <taxon>Lipomycetes</taxon>
        <taxon>Lipomycetales</taxon>
        <taxon>Lipomycetaceae</taxon>
        <taxon>Myxozyma</taxon>
    </lineage>
</organism>
<feature type="region of interest" description="Disordered" evidence="8">
    <location>
        <begin position="495"/>
        <end position="556"/>
    </location>
</feature>
<dbReference type="SMART" id="SM00355">
    <property type="entry name" value="ZnF_C2H2"/>
    <property type="match status" value="2"/>
</dbReference>
<dbReference type="SUPFAM" id="SSF57667">
    <property type="entry name" value="beta-beta-alpha zinc fingers"/>
    <property type="match status" value="1"/>
</dbReference>
<evidence type="ECO:0000256" key="6">
    <source>
        <dbReference type="ARBA" id="ARBA00023242"/>
    </source>
</evidence>
<dbReference type="PROSITE" id="PS50157">
    <property type="entry name" value="ZINC_FINGER_C2H2_2"/>
    <property type="match status" value="1"/>
</dbReference>
<feature type="compositionally biased region" description="Polar residues" evidence="8">
    <location>
        <begin position="501"/>
        <end position="533"/>
    </location>
</feature>
<reference evidence="10 11" key="1">
    <citation type="submission" date="2024-03" db="EMBL/GenBank/DDBJ databases">
        <title>Genome-scale model development and genomic sequencing of the oleaginous clade Lipomyces.</title>
        <authorList>
            <consortium name="Lawrence Berkeley National Laboratory"/>
            <person name="Czajka J.J."/>
            <person name="Han Y."/>
            <person name="Kim J."/>
            <person name="Mondo S.J."/>
            <person name="Hofstad B.A."/>
            <person name="Robles A."/>
            <person name="Haridas S."/>
            <person name="Riley R."/>
            <person name="LaButti K."/>
            <person name="Pangilinan J."/>
            <person name="Andreopoulos W."/>
            <person name="Lipzen A."/>
            <person name="Yan J."/>
            <person name="Wang M."/>
            <person name="Ng V."/>
            <person name="Grigoriev I.V."/>
            <person name="Spatafora J.W."/>
            <person name="Magnuson J.K."/>
            <person name="Baker S.E."/>
            <person name="Pomraning K.R."/>
        </authorList>
    </citation>
    <scope>NUCLEOTIDE SEQUENCE [LARGE SCALE GENOMIC DNA]</scope>
    <source>
        <strain evidence="10 11">Phaff 52-87</strain>
    </source>
</reference>
<feature type="compositionally biased region" description="Low complexity" evidence="8">
    <location>
        <begin position="534"/>
        <end position="556"/>
    </location>
</feature>
<feature type="region of interest" description="Disordered" evidence="8">
    <location>
        <begin position="606"/>
        <end position="632"/>
    </location>
</feature>
<feature type="region of interest" description="Disordered" evidence="8">
    <location>
        <begin position="203"/>
        <end position="237"/>
    </location>
</feature>
<evidence type="ECO:0000256" key="7">
    <source>
        <dbReference type="PROSITE-ProRule" id="PRU00042"/>
    </source>
</evidence>
<evidence type="ECO:0000313" key="10">
    <source>
        <dbReference type="EMBL" id="KAK7207989.1"/>
    </source>
</evidence>
<keyword evidence="4 7" id="KW-0863">Zinc-finger</keyword>
<keyword evidence="11" id="KW-1185">Reference proteome</keyword>
<feature type="compositionally biased region" description="Low complexity" evidence="8">
    <location>
        <begin position="71"/>
        <end position="96"/>
    </location>
</feature>
<dbReference type="InterPro" id="IPR050331">
    <property type="entry name" value="Zinc_finger"/>
</dbReference>
<feature type="compositionally biased region" description="Low complexity" evidence="8">
    <location>
        <begin position="702"/>
        <end position="723"/>
    </location>
</feature>
<feature type="domain" description="C2H2-type" evidence="9">
    <location>
        <begin position="756"/>
        <end position="783"/>
    </location>
</feature>
<dbReference type="PANTHER" id="PTHR16515:SF49">
    <property type="entry name" value="GASTRULA ZINC FINGER PROTEIN XLCGF49.1-LIKE-RELATED"/>
    <property type="match status" value="1"/>
</dbReference>
<dbReference type="RefSeq" id="XP_064771022.1">
    <property type="nucleotide sequence ID" value="XM_064915024.1"/>
</dbReference>
<feature type="compositionally biased region" description="Low complexity" evidence="8">
    <location>
        <begin position="419"/>
        <end position="435"/>
    </location>
</feature>
<comment type="subcellular location">
    <subcellularLocation>
        <location evidence="1">Nucleus</location>
    </subcellularLocation>
</comment>
<dbReference type="InterPro" id="IPR036236">
    <property type="entry name" value="Znf_C2H2_sf"/>
</dbReference>
<feature type="region of interest" description="Disordered" evidence="8">
    <location>
        <begin position="39"/>
        <end position="96"/>
    </location>
</feature>
<feature type="region of interest" description="Disordered" evidence="8">
    <location>
        <begin position="658"/>
        <end position="731"/>
    </location>
</feature>
<evidence type="ECO:0000256" key="1">
    <source>
        <dbReference type="ARBA" id="ARBA00004123"/>
    </source>
</evidence>
<keyword evidence="3" id="KW-0677">Repeat</keyword>
<feature type="region of interest" description="Disordered" evidence="8">
    <location>
        <begin position="1"/>
        <end position="26"/>
    </location>
</feature>
<feature type="compositionally biased region" description="Polar residues" evidence="8">
    <location>
        <begin position="668"/>
        <end position="677"/>
    </location>
</feature>
<evidence type="ECO:0000256" key="4">
    <source>
        <dbReference type="ARBA" id="ARBA00022771"/>
    </source>
</evidence>
<keyword evidence="5" id="KW-0862">Zinc</keyword>
<evidence type="ECO:0000256" key="3">
    <source>
        <dbReference type="ARBA" id="ARBA00022737"/>
    </source>
</evidence>